<name>A0A0L7RET5_9HYME</name>
<sequence>MKKEQSVSSDTSVPDPLNVFAKKIEQRVSVHSERRKVTAKEILTALMPAHSQLGCLPLISSSEKCNETNDKARKIFEDYNGSDTDKKVDETLKKVFNDIDERMEDEEEEEGEESEIQCSTSVTDELELSFDGKWLRKCFKLPLKMAIKEIVSRKPCDPVGYLGFWLLNYRRCQERSRWQLEKDNELNYFRSLIEEPRVHVYVCGAFRILGMRRPKEEAGGELNRTEEHGVVLVLGVAGRSKDAKEGLAALERFEGRQNLGFGAAHVVVSRADRDGGQVYGADVTVGKTCHKSGHQK</sequence>
<evidence type="ECO:0000313" key="2">
    <source>
        <dbReference type="Proteomes" id="UP000053825"/>
    </source>
</evidence>
<reference evidence="1 2" key="1">
    <citation type="submission" date="2015-07" db="EMBL/GenBank/DDBJ databases">
        <title>The genome of Habropoda laboriosa.</title>
        <authorList>
            <person name="Pan H."/>
            <person name="Kapheim K."/>
        </authorList>
    </citation>
    <scope>NUCLEOTIDE SEQUENCE [LARGE SCALE GENOMIC DNA]</scope>
    <source>
        <strain evidence="1">0110345459</strain>
    </source>
</reference>
<accession>A0A0L7RET5</accession>
<dbReference type="InterPro" id="IPR049630">
    <property type="entry name" value="DYDC-like_DD"/>
</dbReference>
<dbReference type="EMBL" id="KQ414608">
    <property type="protein sequence ID" value="KOC69477.1"/>
    <property type="molecule type" value="Genomic_DNA"/>
</dbReference>
<dbReference type="CDD" id="cd22966">
    <property type="entry name" value="DD_DYDC-like"/>
    <property type="match status" value="1"/>
</dbReference>
<proteinExistence type="predicted"/>
<keyword evidence="2" id="KW-1185">Reference proteome</keyword>
<protein>
    <submittedName>
        <fullName evidence="1">Uncharacterized protein</fullName>
    </submittedName>
</protein>
<evidence type="ECO:0000313" key="1">
    <source>
        <dbReference type="EMBL" id="KOC69477.1"/>
    </source>
</evidence>
<organism evidence="1 2">
    <name type="scientific">Habropoda laboriosa</name>
    <dbReference type="NCBI Taxonomy" id="597456"/>
    <lineage>
        <taxon>Eukaryota</taxon>
        <taxon>Metazoa</taxon>
        <taxon>Ecdysozoa</taxon>
        <taxon>Arthropoda</taxon>
        <taxon>Hexapoda</taxon>
        <taxon>Insecta</taxon>
        <taxon>Pterygota</taxon>
        <taxon>Neoptera</taxon>
        <taxon>Endopterygota</taxon>
        <taxon>Hymenoptera</taxon>
        <taxon>Apocrita</taxon>
        <taxon>Aculeata</taxon>
        <taxon>Apoidea</taxon>
        <taxon>Anthophila</taxon>
        <taxon>Apidae</taxon>
        <taxon>Habropoda</taxon>
    </lineage>
</organism>
<gene>
    <name evidence="1" type="ORF">WH47_09435</name>
</gene>
<dbReference type="AlphaFoldDB" id="A0A0L7RET5"/>
<dbReference type="STRING" id="597456.A0A0L7RET5"/>
<dbReference type="Proteomes" id="UP000053825">
    <property type="component" value="Unassembled WGS sequence"/>
</dbReference>